<comment type="similarity">
    <text evidence="3">Belongs to the serine/threonine dehydratase family.</text>
</comment>
<gene>
    <name evidence="10" type="ORF">SERN_2756</name>
</gene>
<dbReference type="FunFam" id="3.40.50.1100:FF:000005">
    <property type="entry name" value="Threonine dehydratase catabolic"/>
    <property type="match status" value="1"/>
</dbReference>
<dbReference type="InterPro" id="IPR005789">
    <property type="entry name" value="Thr_deHydtase_catblc"/>
</dbReference>
<dbReference type="CDD" id="cd01562">
    <property type="entry name" value="Thr-dehyd"/>
    <property type="match status" value="1"/>
</dbReference>
<dbReference type="Pfam" id="PF00291">
    <property type="entry name" value="PALP"/>
    <property type="match status" value="1"/>
</dbReference>
<comment type="cofactor">
    <cofactor evidence="2">
        <name>pyridoxal 5'-phosphate</name>
        <dbReference type="ChEBI" id="CHEBI:597326"/>
    </cofactor>
</comment>
<evidence type="ECO:0000256" key="5">
    <source>
        <dbReference type="ARBA" id="ARBA00022898"/>
    </source>
</evidence>
<dbReference type="PANTHER" id="PTHR48078:SF6">
    <property type="entry name" value="L-THREONINE DEHYDRATASE CATABOLIC TDCB"/>
    <property type="match status" value="1"/>
</dbReference>
<dbReference type="EMBL" id="RHPJ01000004">
    <property type="protein sequence ID" value="TGO04165.1"/>
    <property type="molecule type" value="Genomic_DNA"/>
</dbReference>
<dbReference type="EC" id="4.3.1.19" evidence="4"/>
<evidence type="ECO:0000256" key="7">
    <source>
        <dbReference type="ARBA" id="ARBA00025527"/>
    </source>
</evidence>
<comment type="caution">
    <text evidence="10">The sequence shown here is derived from an EMBL/GenBank/DDBJ whole genome shotgun (WGS) entry which is preliminary data.</text>
</comment>
<dbReference type="GO" id="GO:0003941">
    <property type="term" value="F:L-serine ammonia-lyase activity"/>
    <property type="evidence" value="ECO:0007669"/>
    <property type="project" value="TreeGrafter"/>
</dbReference>
<dbReference type="InterPro" id="IPR001926">
    <property type="entry name" value="TrpB-like_PALP"/>
</dbReference>
<organism evidence="10 11">
    <name type="scientific">Serinibacter arcticus</name>
    <dbReference type="NCBI Taxonomy" id="1655435"/>
    <lineage>
        <taxon>Bacteria</taxon>
        <taxon>Bacillati</taxon>
        <taxon>Actinomycetota</taxon>
        <taxon>Actinomycetes</taxon>
        <taxon>Micrococcales</taxon>
        <taxon>Beutenbergiaceae</taxon>
        <taxon>Serinibacter</taxon>
    </lineage>
</organism>
<dbReference type="Gene3D" id="3.40.50.1100">
    <property type="match status" value="2"/>
</dbReference>
<protein>
    <recommendedName>
        <fullName evidence="4">threonine ammonia-lyase</fullName>
        <ecNumber evidence="4">4.3.1.19</ecNumber>
    </recommendedName>
    <alternativeName>
        <fullName evidence="8">Threonine deaminase</fullName>
    </alternativeName>
</protein>
<evidence type="ECO:0000313" key="10">
    <source>
        <dbReference type="EMBL" id="TGO04165.1"/>
    </source>
</evidence>
<reference evidence="10 11" key="1">
    <citation type="submission" date="2018-11" db="EMBL/GenBank/DDBJ databases">
        <title>Complete genome sequencing of the Actinobacteria Serinibacter sp. K3-2.</title>
        <authorList>
            <person name="Rakitin A.L."/>
            <person name="Beletsky A.V."/>
            <person name="Mardanov A.V."/>
            <person name="Ravin N.V."/>
            <person name="Gromova A.S."/>
            <person name="Filippova S.N."/>
            <person name="Gal'Chenko V.F."/>
        </authorList>
    </citation>
    <scope>NUCLEOTIDE SEQUENCE [LARGE SCALE GENOMIC DNA]</scope>
    <source>
        <strain evidence="10 11">K3-2</strain>
    </source>
</reference>
<dbReference type="NCBIfam" id="TIGR01127">
    <property type="entry name" value="ilvA_1Cterm"/>
    <property type="match status" value="1"/>
</dbReference>
<evidence type="ECO:0000259" key="9">
    <source>
        <dbReference type="Pfam" id="PF00291"/>
    </source>
</evidence>
<evidence type="ECO:0000313" key="11">
    <source>
        <dbReference type="Proteomes" id="UP000297318"/>
    </source>
</evidence>
<dbReference type="CDD" id="cd04886">
    <property type="entry name" value="ACT_ThrD-II-like"/>
    <property type="match status" value="1"/>
</dbReference>
<proteinExistence type="inferred from homology"/>
<dbReference type="RefSeq" id="WP_233251707.1">
    <property type="nucleotide sequence ID" value="NZ_RHPJ01000004.1"/>
</dbReference>
<dbReference type="PANTHER" id="PTHR48078">
    <property type="entry name" value="THREONINE DEHYDRATASE, MITOCHONDRIAL-RELATED"/>
    <property type="match status" value="1"/>
</dbReference>
<evidence type="ECO:0000256" key="8">
    <source>
        <dbReference type="ARBA" id="ARBA00031427"/>
    </source>
</evidence>
<dbReference type="GO" id="GO:0006565">
    <property type="term" value="P:L-serine catabolic process"/>
    <property type="evidence" value="ECO:0007669"/>
    <property type="project" value="TreeGrafter"/>
</dbReference>
<evidence type="ECO:0000256" key="2">
    <source>
        <dbReference type="ARBA" id="ARBA00001933"/>
    </source>
</evidence>
<dbReference type="AlphaFoldDB" id="A0A4Z1DWY9"/>
<dbReference type="InterPro" id="IPR050147">
    <property type="entry name" value="Ser/Thr_Dehydratase"/>
</dbReference>
<feature type="domain" description="Tryptophan synthase beta chain-like PALP" evidence="9">
    <location>
        <begin position="23"/>
        <end position="311"/>
    </location>
</feature>
<keyword evidence="11" id="KW-1185">Reference proteome</keyword>
<dbReference type="GO" id="GO:0009097">
    <property type="term" value="P:isoleucine biosynthetic process"/>
    <property type="evidence" value="ECO:0007669"/>
    <property type="project" value="TreeGrafter"/>
</dbReference>
<dbReference type="GO" id="GO:0006567">
    <property type="term" value="P:L-threonine catabolic process"/>
    <property type="evidence" value="ECO:0007669"/>
    <property type="project" value="InterPro"/>
</dbReference>
<comment type="catalytic activity">
    <reaction evidence="1">
        <text>L-threonine = 2-oxobutanoate + NH4(+)</text>
        <dbReference type="Rhea" id="RHEA:22108"/>
        <dbReference type="ChEBI" id="CHEBI:16763"/>
        <dbReference type="ChEBI" id="CHEBI:28938"/>
        <dbReference type="ChEBI" id="CHEBI:57926"/>
        <dbReference type="EC" id="4.3.1.19"/>
    </reaction>
</comment>
<dbReference type="SUPFAM" id="SSF53686">
    <property type="entry name" value="Tryptophan synthase beta subunit-like PLP-dependent enzymes"/>
    <property type="match status" value="1"/>
</dbReference>
<keyword evidence="6" id="KW-0456">Lyase</keyword>
<dbReference type="InterPro" id="IPR036052">
    <property type="entry name" value="TrpB-like_PALP_sf"/>
</dbReference>
<evidence type="ECO:0000256" key="4">
    <source>
        <dbReference type="ARBA" id="ARBA00012096"/>
    </source>
</evidence>
<keyword evidence="5" id="KW-0663">Pyridoxal phosphate</keyword>
<sequence length="409" mass="42497">MDSKPLVTLDDVLRAREVLEGLLHRTPVESSDAFAEIAGAPLRLKCEHLQRTGSFKVRGALVRLAGLSPDERRRGVVAASAGNHAQGVAWAARRLGIDAVVHMPADAAIPKVEATRSYGARVVLGGDRVEDAVARAVLEAEAQGRTFIHPFDHVDVVAGQGTVGLEILEQVPDVGTILVPTGGGGLAAGIAAAVPEDVRVVAVQSERASAYGPSLAQGSPTSITTTRTMADGIAVARPGDVPFGVLAARDTRVLTVSEDDLSRAVLSLAERAKQVVEPAGAAGIAAIIAHRGETLDGLVEPGRSVVVVLSGGNVDPIVLRKVFRHGMSAAGRYLHLRCSLSDRPGSLVGLLDAIAQVHADVVTIGHVRTGAGLGVDETAVDVEVVTKGSRHSREVLEHVRAAGFDAVER</sequence>
<accession>A0A4Z1DWY9</accession>
<dbReference type="Proteomes" id="UP000297318">
    <property type="component" value="Unassembled WGS sequence"/>
</dbReference>
<name>A0A4Z1DWY9_9MICO</name>
<evidence type="ECO:0000256" key="3">
    <source>
        <dbReference type="ARBA" id="ARBA00010869"/>
    </source>
</evidence>
<comment type="function">
    <text evidence="7">Catalyzes the anaerobic formation of alpha-ketobutyrate and ammonia from threonine in a two-step reaction. The first step involved a dehydration of threonine and a production of enamine intermediates (aminocrotonate), which tautomerizes to its imine form (iminobutyrate). Both intermediates are unstable and short-lived. The second step is the nonenzymatic hydrolysis of the enamine/imine intermediates to form 2-ketobutyrate and free ammonia. In the low water environment of the cell, the second step is accelerated by RidA.</text>
</comment>
<dbReference type="GO" id="GO:0004794">
    <property type="term" value="F:threonine deaminase activity"/>
    <property type="evidence" value="ECO:0007669"/>
    <property type="project" value="UniProtKB-EC"/>
</dbReference>
<dbReference type="InterPro" id="IPR044561">
    <property type="entry name" value="ACT_ThrD-II-like"/>
</dbReference>
<evidence type="ECO:0000256" key="1">
    <source>
        <dbReference type="ARBA" id="ARBA00001274"/>
    </source>
</evidence>
<evidence type="ECO:0000256" key="6">
    <source>
        <dbReference type="ARBA" id="ARBA00023239"/>
    </source>
</evidence>